<name>F2NJJ6_DESAR</name>
<dbReference type="HOGENOM" id="CLU_982550_0_0_7"/>
<dbReference type="SUPFAM" id="SSF53335">
    <property type="entry name" value="S-adenosyl-L-methionine-dependent methyltransferases"/>
    <property type="match status" value="1"/>
</dbReference>
<dbReference type="Proteomes" id="UP000000483">
    <property type="component" value="Chromosome"/>
</dbReference>
<dbReference type="eggNOG" id="COG2226">
    <property type="taxonomic scope" value="Bacteria"/>
</dbReference>
<keyword evidence="3" id="KW-1185">Reference proteome</keyword>
<protein>
    <submittedName>
        <fullName evidence="2">Methyltransferase type 11</fullName>
    </submittedName>
</protein>
<dbReference type="RefSeq" id="WP_013706618.1">
    <property type="nucleotide sequence ID" value="NC_015388.1"/>
</dbReference>
<evidence type="ECO:0000313" key="2">
    <source>
        <dbReference type="EMBL" id="AEB09508.1"/>
    </source>
</evidence>
<reference evidence="3" key="2">
    <citation type="submission" date="2011-03" db="EMBL/GenBank/DDBJ databases">
        <title>The complete genome of Desulfobacca acetoxidans DSM 11109.</title>
        <authorList>
            <consortium name="US DOE Joint Genome Institute (JGI-PGF)"/>
            <person name="Lucas S."/>
            <person name="Copeland A."/>
            <person name="Lapidus A."/>
            <person name="Bruce D."/>
            <person name="Goodwin L."/>
            <person name="Pitluck S."/>
            <person name="Peters L."/>
            <person name="Kyrpides N."/>
            <person name="Mavromatis K."/>
            <person name="Ivanova N."/>
            <person name="Ovchinnikova G."/>
            <person name="Teshima H."/>
            <person name="Detter J.C."/>
            <person name="Han C."/>
            <person name="Land M."/>
            <person name="Hauser L."/>
            <person name="Markowitz V."/>
            <person name="Cheng J.-F."/>
            <person name="Hugenholtz P."/>
            <person name="Woyke T."/>
            <person name="Wu D."/>
            <person name="Spring S."/>
            <person name="Schueler E."/>
            <person name="Brambilla E."/>
            <person name="Klenk H.-P."/>
            <person name="Eisen J.A."/>
        </authorList>
    </citation>
    <scope>NUCLEOTIDE SEQUENCE [LARGE SCALE GENOMIC DNA]</scope>
    <source>
        <strain evidence="3">ATCC 700848 / DSM 11109 / ASRB2</strain>
    </source>
</reference>
<dbReference type="AlphaFoldDB" id="F2NJJ6"/>
<dbReference type="InterPro" id="IPR029063">
    <property type="entry name" value="SAM-dependent_MTases_sf"/>
</dbReference>
<dbReference type="InterPro" id="IPR013216">
    <property type="entry name" value="Methyltransf_11"/>
</dbReference>
<dbReference type="GO" id="GO:0032259">
    <property type="term" value="P:methylation"/>
    <property type="evidence" value="ECO:0007669"/>
    <property type="project" value="UniProtKB-KW"/>
</dbReference>
<sequence length="283" mass="32689">MIASRKHPFERCGLASLSDLKTSEWRNLFSFLEREQEVFLAYENRFRSAEYRWPRDPLHTWSRVWEYPYVYHHLKSRREDFGTTLPLVIDLGSGVTFFPFSVARLGYQVICVDIDPICEKDLNNAVELIPHKPGKIEFKLTNGTNLPFSNAEADIIYCISVLEHIPKFEQTISEMARVLKPKGILLLTIDLDLRGDSEIGPEKYNILIENLREYFNEYYSNSTIHPADILTSVTGPYPCKILKGSDLAWSLLKQLILKLLHGTKIAQNPFFYLTVQGMVLGKR</sequence>
<proteinExistence type="predicted"/>
<accession>F2NJJ6</accession>
<evidence type="ECO:0000259" key="1">
    <source>
        <dbReference type="Pfam" id="PF08241"/>
    </source>
</evidence>
<gene>
    <name evidence="2" type="ordered locus">Desac_1660</name>
</gene>
<organism evidence="2 3">
    <name type="scientific">Desulfobacca acetoxidans (strain ATCC 700848 / DSM 11109 / ASRB2)</name>
    <dbReference type="NCBI Taxonomy" id="880072"/>
    <lineage>
        <taxon>Bacteria</taxon>
        <taxon>Pseudomonadati</taxon>
        <taxon>Thermodesulfobacteriota</taxon>
        <taxon>Desulfobaccia</taxon>
        <taxon>Desulfobaccales</taxon>
        <taxon>Desulfobaccaceae</taxon>
        <taxon>Desulfobacca</taxon>
    </lineage>
</organism>
<dbReference type="CDD" id="cd02440">
    <property type="entry name" value="AdoMet_MTases"/>
    <property type="match status" value="1"/>
</dbReference>
<dbReference type="KEGG" id="dao:Desac_1660"/>
<dbReference type="Gene3D" id="3.40.50.150">
    <property type="entry name" value="Vaccinia Virus protein VP39"/>
    <property type="match status" value="1"/>
</dbReference>
<evidence type="ECO:0000313" key="3">
    <source>
        <dbReference type="Proteomes" id="UP000000483"/>
    </source>
</evidence>
<dbReference type="EMBL" id="CP002629">
    <property type="protein sequence ID" value="AEB09508.1"/>
    <property type="molecule type" value="Genomic_DNA"/>
</dbReference>
<dbReference type="GO" id="GO:0008757">
    <property type="term" value="F:S-adenosylmethionine-dependent methyltransferase activity"/>
    <property type="evidence" value="ECO:0007669"/>
    <property type="project" value="InterPro"/>
</dbReference>
<dbReference type="STRING" id="880072.Desac_1660"/>
<feature type="domain" description="Methyltransferase type 11" evidence="1">
    <location>
        <begin position="90"/>
        <end position="186"/>
    </location>
</feature>
<dbReference type="Pfam" id="PF08241">
    <property type="entry name" value="Methyltransf_11"/>
    <property type="match status" value="1"/>
</dbReference>
<keyword evidence="2" id="KW-0808">Transferase</keyword>
<keyword evidence="2" id="KW-0489">Methyltransferase</keyword>
<reference evidence="2 3" key="1">
    <citation type="journal article" date="2011" name="Stand. Genomic Sci.">
        <title>Complete genome sequence of the acetate-degrading sulfate reducer Desulfobacca acetoxidans type strain (ASRB2).</title>
        <authorList>
            <person name="Goker M."/>
            <person name="Teshima H."/>
            <person name="Lapidus A."/>
            <person name="Nolan M."/>
            <person name="Lucas S."/>
            <person name="Hammon N."/>
            <person name="Deshpande S."/>
            <person name="Cheng J.F."/>
            <person name="Tapia R."/>
            <person name="Han C."/>
            <person name="Goodwin L."/>
            <person name="Pitluck S."/>
            <person name="Huntemann M."/>
            <person name="Liolios K."/>
            <person name="Ivanova N."/>
            <person name="Pagani I."/>
            <person name="Mavromatis K."/>
            <person name="Ovchinikova G."/>
            <person name="Pati A."/>
            <person name="Chen A."/>
            <person name="Palaniappan K."/>
            <person name="Land M."/>
            <person name="Hauser L."/>
            <person name="Brambilla E.M."/>
            <person name="Rohde M."/>
            <person name="Spring S."/>
            <person name="Detter J.C."/>
            <person name="Woyke T."/>
            <person name="Bristow J."/>
            <person name="Eisen J.A."/>
            <person name="Markowitz V."/>
            <person name="Hugenholtz P."/>
            <person name="Kyrpides N.C."/>
            <person name="Klenk H.P."/>
        </authorList>
    </citation>
    <scope>NUCLEOTIDE SEQUENCE [LARGE SCALE GENOMIC DNA]</scope>
    <source>
        <strain evidence="3">ATCC 700848 / DSM 11109 / ASRB2</strain>
    </source>
</reference>
<dbReference type="OrthoDB" id="163232at2"/>